<dbReference type="EMBL" id="MU069887">
    <property type="protein sequence ID" value="KAF5832247.1"/>
    <property type="molecule type" value="Genomic_DNA"/>
</dbReference>
<keyword evidence="2" id="KW-1185">Reference proteome</keyword>
<proteinExistence type="predicted"/>
<organism evidence="1 2">
    <name type="scientific">Dunaliella salina</name>
    <name type="common">Green alga</name>
    <name type="synonym">Protococcus salinus</name>
    <dbReference type="NCBI Taxonomy" id="3046"/>
    <lineage>
        <taxon>Eukaryota</taxon>
        <taxon>Viridiplantae</taxon>
        <taxon>Chlorophyta</taxon>
        <taxon>core chlorophytes</taxon>
        <taxon>Chlorophyceae</taxon>
        <taxon>CS clade</taxon>
        <taxon>Chlamydomonadales</taxon>
        <taxon>Dunaliellaceae</taxon>
        <taxon>Dunaliella</taxon>
    </lineage>
</organism>
<gene>
    <name evidence="1" type="ORF">DUNSADRAFT_11947</name>
</gene>
<sequence>MGACVSFFVDHRYQFEDGSLKKDSQGIALGEATESPRAHHNIVKVEKAGAMKLEAGLNDQLRILEGTVEELRRAQEQHMFR</sequence>
<name>A0ABQ7GCB2_DUNSA</name>
<dbReference type="Proteomes" id="UP000815325">
    <property type="component" value="Unassembled WGS sequence"/>
</dbReference>
<comment type="caution">
    <text evidence="1">The sequence shown here is derived from an EMBL/GenBank/DDBJ whole genome shotgun (WGS) entry which is preliminary data.</text>
</comment>
<evidence type="ECO:0000313" key="1">
    <source>
        <dbReference type="EMBL" id="KAF5832247.1"/>
    </source>
</evidence>
<evidence type="ECO:0008006" key="3">
    <source>
        <dbReference type="Google" id="ProtNLM"/>
    </source>
</evidence>
<reference evidence="1" key="1">
    <citation type="submission" date="2017-08" db="EMBL/GenBank/DDBJ databases">
        <authorList>
            <person name="Polle J.E."/>
            <person name="Barry K."/>
            <person name="Cushman J."/>
            <person name="Schmutz J."/>
            <person name="Tran D."/>
            <person name="Hathwaick L.T."/>
            <person name="Yim W.C."/>
            <person name="Jenkins J."/>
            <person name="Mckie-Krisberg Z.M."/>
            <person name="Prochnik S."/>
            <person name="Lindquist E."/>
            <person name="Dockter R.B."/>
            <person name="Adam C."/>
            <person name="Molina H."/>
            <person name="Bunkerborg J."/>
            <person name="Jin E."/>
            <person name="Buchheim M."/>
            <person name="Magnuson J."/>
        </authorList>
    </citation>
    <scope>NUCLEOTIDE SEQUENCE</scope>
    <source>
        <strain evidence="1">CCAP 19/18</strain>
    </source>
</reference>
<evidence type="ECO:0000313" key="2">
    <source>
        <dbReference type="Proteomes" id="UP000815325"/>
    </source>
</evidence>
<accession>A0ABQ7GCB2</accession>
<protein>
    <recommendedName>
        <fullName evidence="3">Encoded protein</fullName>
    </recommendedName>
</protein>